<reference evidence="2" key="1">
    <citation type="journal article" date="2023" name="Mol. Biol. Evol.">
        <title>Third-Generation Sequencing Reveals the Adaptive Role of the Epigenome in Three Deep-Sea Polychaetes.</title>
        <authorList>
            <person name="Perez M."/>
            <person name="Aroh O."/>
            <person name="Sun Y."/>
            <person name="Lan Y."/>
            <person name="Juniper S.K."/>
            <person name="Young C.R."/>
            <person name="Angers B."/>
            <person name="Qian P.Y."/>
        </authorList>
    </citation>
    <scope>NUCLEOTIDE SEQUENCE</scope>
    <source>
        <strain evidence="2">R07B-5</strain>
    </source>
</reference>
<dbReference type="GO" id="GO:0005886">
    <property type="term" value="C:plasma membrane"/>
    <property type="evidence" value="ECO:0007669"/>
    <property type="project" value="TreeGrafter"/>
</dbReference>
<dbReference type="GO" id="GO:0043235">
    <property type="term" value="C:receptor complex"/>
    <property type="evidence" value="ECO:0007669"/>
    <property type="project" value="TreeGrafter"/>
</dbReference>
<dbReference type="PANTHER" id="PTHR24416:SF620">
    <property type="entry name" value="TYROSINE-PROTEIN KINASE RECEPTOR TORSO"/>
    <property type="match status" value="1"/>
</dbReference>
<comment type="caution">
    <text evidence="2">The sequence shown here is derived from an EMBL/GenBank/DDBJ whole genome shotgun (WGS) entry which is preliminary data.</text>
</comment>
<dbReference type="PANTHER" id="PTHR24416">
    <property type="entry name" value="TYROSINE-PROTEIN KINASE RECEPTOR"/>
    <property type="match status" value="1"/>
</dbReference>
<dbReference type="AlphaFoldDB" id="A0AAD9KSJ3"/>
<name>A0AAD9KSJ3_RIDPI</name>
<dbReference type="EMBL" id="JAODUO010000646">
    <property type="protein sequence ID" value="KAK2176676.1"/>
    <property type="molecule type" value="Genomic_DNA"/>
</dbReference>
<evidence type="ECO:0000259" key="1">
    <source>
        <dbReference type="Pfam" id="PF07714"/>
    </source>
</evidence>
<feature type="domain" description="Serine-threonine/tyrosine-protein kinase catalytic" evidence="1">
    <location>
        <begin position="24"/>
        <end position="79"/>
    </location>
</feature>
<dbReference type="InterPro" id="IPR001245">
    <property type="entry name" value="Ser-Thr/Tyr_kinase_cat_dom"/>
</dbReference>
<evidence type="ECO:0000313" key="3">
    <source>
        <dbReference type="Proteomes" id="UP001209878"/>
    </source>
</evidence>
<organism evidence="2 3">
    <name type="scientific">Ridgeia piscesae</name>
    <name type="common">Tubeworm</name>
    <dbReference type="NCBI Taxonomy" id="27915"/>
    <lineage>
        <taxon>Eukaryota</taxon>
        <taxon>Metazoa</taxon>
        <taxon>Spiralia</taxon>
        <taxon>Lophotrochozoa</taxon>
        <taxon>Annelida</taxon>
        <taxon>Polychaeta</taxon>
        <taxon>Sedentaria</taxon>
        <taxon>Canalipalpata</taxon>
        <taxon>Sabellida</taxon>
        <taxon>Siboglinidae</taxon>
        <taxon>Ridgeia</taxon>
    </lineage>
</organism>
<evidence type="ECO:0000313" key="2">
    <source>
        <dbReference type="EMBL" id="KAK2176676.1"/>
    </source>
</evidence>
<protein>
    <recommendedName>
        <fullName evidence="1">Serine-threonine/tyrosine-protein kinase catalytic domain-containing protein</fullName>
    </recommendedName>
</protein>
<dbReference type="GO" id="GO:0007169">
    <property type="term" value="P:cell surface receptor protein tyrosine kinase signaling pathway"/>
    <property type="evidence" value="ECO:0007669"/>
    <property type="project" value="TreeGrafter"/>
</dbReference>
<gene>
    <name evidence="2" type="ORF">NP493_647g01011</name>
</gene>
<dbReference type="InterPro" id="IPR011009">
    <property type="entry name" value="Kinase-like_dom_sf"/>
</dbReference>
<sequence length="100" mass="11086">MFSHGTNFAGCEVSDTNVSVFIAADMNNRVCMERVIAGYRMQKPVASGDNCPDYVYDIMLQCWHADPSSRPTFASLLTMLDQFIAVSEGGYQESDVICLM</sequence>
<dbReference type="GO" id="GO:0004714">
    <property type="term" value="F:transmembrane receptor protein tyrosine kinase activity"/>
    <property type="evidence" value="ECO:0007669"/>
    <property type="project" value="TreeGrafter"/>
</dbReference>
<dbReference type="InterPro" id="IPR050122">
    <property type="entry name" value="RTK"/>
</dbReference>
<dbReference type="SUPFAM" id="SSF56112">
    <property type="entry name" value="Protein kinase-like (PK-like)"/>
    <property type="match status" value="1"/>
</dbReference>
<accession>A0AAD9KSJ3</accession>
<dbReference type="Pfam" id="PF07714">
    <property type="entry name" value="PK_Tyr_Ser-Thr"/>
    <property type="match status" value="1"/>
</dbReference>
<proteinExistence type="predicted"/>
<keyword evidence="3" id="KW-1185">Reference proteome</keyword>
<dbReference type="Proteomes" id="UP001209878">
    <property type="component" value="Unassembled WGS sequence"/>
</dbReference>
<dbReference type="Gene3D" id="1.10.510.10">
    <property type="entry name" value="Transferase(Phosphotransferase) domain 1"/>
    <property type="match status" value="1"/>
</dbReference>